<dbReference type="PANTHER" id="PTHR42852:SF6">
    <property type="entry name" value="THIOL:DISULFIDE INTERCHANGE PROTEIN DSBE"/>
    <property type="match status" value="1"/>
</dbReference>
<dbReference type="OrthoDB" id="9811352at2"/>
<evidence type="ECO:0000256" key="2">
    <source>
        <dbReference type="ARBA" id="ARBA00022748"/>
    </source>
</evidence>
<dbReference type="InterPro" id="IPR036249">
    <property type="entry name" value="Thioredoxin-like_sf"/>
</dbReference>
<dbReference type="GO" id="GO:0017004">
    <property type="term" value="P:cytochrome complex assembly"/>
    <property type="evidence" value="ECO:0007669"/>
    <property type="project" value="UniProtKB-KW"/>
</dbReference>
<keyword evidence="3" id="KW-1015">Disulfide bond</keyword>
<dbReference type="PROSITE" id="PS00194">
    <property type="entry name" value="THIOREDOXIN_1"/>
    <property type="match status" value="1"/>
</dbReference>
<dbReference type="EMBL" id="SMCO01000004">
    <property type="protein sequence ID" value="TCV88086.1"/>
    <property type="molecule type" value="Genomic_DNA"/>
</dbReference>
<accession>A0A4R3Y897</accession>
<keyword evidence="7" id="KW-1185">Reference proteome</keyword>
<evidence type="ECO:0000256" key="1">
    <source>
        <dbReference type="ARBA" id="ARBA00004196"/>
    </source>
</evidence>
<dbReference type="GO" id="GO:0015036">
    <property type="term" value="F:disulfide oxidoreductase activity"/>
    <property type="evidence" value="ECO:0007669"/>
    <property type="project" value="UniProtKB-ARBA"/>
</dbReference>
<dbReference type="GO" id="GO:0016853">
    <property type="term" value="F:isomerase activity"/>
    <property type="evidence" value="ECO:0007669"/>
    <property type="project" value="UniProtKB-KW"/>
</dbReference>
<protein>
    <submittedName>
        <fullName evidence="6">Thiol-disulfide isomerase/thioredoxin</fullName>
    </submittedName>
</protein>
<sequence>MKETGKHLSLIERIKKFRPGPVNLILIGLIAYVWFRPPAWVTDENKPVPQFTVLKTNGQSVSLESLRGKVVLVNFWATWCPYCRHEMPAMEKFYTEYQAKGFEILALSIDDDPAKVVSFMRDEKYHFPTAMSNSSLDTIFGGVSKVPTSYLIDKQGRIRKKISGQVHYARLEELVVPLLKE</sequence>
<dbReference type="InterPro" id="IPR017937">
    <property type="entry name" value="Thioredoxin_CS"/>
</dbReference>
<evidence type="ECO:0000313" key="6">
    <source>
        <dbReference type="EMBL" id="TCV88086.1"/>
    </source>
</evidence>
<keyword evidence="4" id="KW-0676">Redox-active center</keyword>
<dbReference type="SUPFAM" id="SSF52833">
    <property type="entry name" value="Thioredoxin-like"/>
    <property type="match status" value="1"/>
</dbReference>
<evidence type="ECO:0000256" key="3">
    <source>
        <dbReference type="ARBA" id="ARBA00023157"/>
    </source>
</evidence>
<dbReference type="RefSeq" id="WP_124945724.1">
    <property type="nucleotide sequence ID" value="NZ_BHVT01000019.1"/>
</dbReference>
<dbReference type="PANTHER" id="PTHR42852">
    <property type="entry name" value="THIOL:DISULFIDE INTERCHANGE PROTEIN DSBE"/>
    <property type="match status" value="1"/>
</dbReference>
<evidence type="ECO:0000313" key="7">
    <source>
        <dbReference type="Proteomes" id="UP000295367"/>
    </source>
</evidence>
<dbReference type="PROSITE" id="PS51352">
    <property type="entry name" value="THIOREDOXIN_2"/>
    <property type="match status" value="1"/>
</dbReference>
<reference evidence="6 7" key="1">
    <citation type="submission" date="2019-03" db="EMBL/GenBank/DDBJ databases">
        <title>Genomic Encyclopedia of Type Strains, Phase IV (KMG-IV): sequencing the most valuable type-strain genomes for metagenomic binning, comparative biology and taxonomic classification.</title>
        <authorList>
            <person name="Goeker M."/>
        </authorList>
    </citation>
    <scope>NUCLEOTIDE SEQUENCE [LARGE SCALE GENOMIC DNA]</scope>
    <source>
        <strain evidence="6 7">DSM 100309</strain>
    </source>
</reference>
<dbReference type="InterPro" id="IPR013740">
    <property type="entry name" value="Redoxin"/>
</dbReference>
<dbReference type="InterPro" id="IPR013766">
    <property type="entry name" value="Thioredoxin_domain"/>
</dbReference>
<keyword evidence="2" id="KW-0201">Cytochrome c-type biogenesis</keyword>
<comment type="subcellular location">
    <subcellularLocation>
        <location evidence="1">Cell envelope</location>
    </subcellularLocation>
</comment>
<dbReference type="Proteomes" id="UP000295367">
    <property type="component" value="Unassembled WGS sequence"/>
</dbReference>
<keyword evidence="6" id="KW-0413">Isomerase</keyword>
<comment type="caution">
    <text evidence="6">The sequence shown here is derived from an EMBL/GenBank/DDBJ whole genome shotgun (WGS) entry which is preliminary data.</text>
</comment>
<gene>
    <name evidence="6" type="ORF">EDC63_10443</name>
</gene>
<dbReference type="AlphaFoldDB" id="A0A4R3Y897"/>
<feature type="domain" description="Thioredoxin" evidence="5">
    <location>
        <begin position="42"/>
        <end position="180"/>
    </location>
</feature>
<dbReference type="InterPro" id="IPR050553">
    <property type="entry name" value="Thioredoxin_ResA/DsbE_sf"/>
</dbReference>
<dbReference type="Gene3D" id="3.40.30.10">
    <property type="entry name" value="Glutaredoxin"/>
    <property type="match status" value="1"/>
</dbReference>
<dbReference type="CDD" id="cd02966">
    <property type="entry name" value="TlpA_like_family"/>
    <property type="match status" value="1"/>
</dbReference>
<evidence type="ECO:0000256" key="4">
    <source>
        <dbReference type="ARBA" id="ARBA00023284"/>
    </source>
</evidence>
<dbReference type="Pfam" id="PF08534">
    <property type="entry name" value="Redoxin"/>
    <property type="match status" value="1"/>
</dbReference>
<organism evidence="6 7">
    <name type="scientific">Sulfurirhabdus autotrophica</name>
    <dbReference type="NCBI Taxonomy" id="1706046"/>
    <lineage>
        <taxon>Bacteria</taxon>
        <taxon>Pseudomonadati</taxon>
        <taxon>Pseudomonadota</taxon>
        <taxon>Betaproteobacteria</taxon>
        <taxon>Nitrosomonadales</taxon>
        <taxon>Sulfuricellaceae</taxon>
        <taxon>Sulfurirhabdus</taxon>
    </lineage>
</organism>
<evidence type="ECO:0000259" key="5">
    <source>
        <dbReference type="PROSITE" id="PS51352"/>
    </source>
</evidence>
<proteinExistence type="predicted"/>
<name>A0A4R3Y897_9PROT</name>
<dbReference type="GO" id="GO:0030313">
    <property type="term" value="C:cell envelope"/>
    <property type="evidence" value="ECO:0007669"/>
    <property type="project" value="UniProtKB-SubCell"/>
</dbReference>